<proteinExistence type="predicted"/>
<sequence>MGPTPISGQVQIYVTVSVISLRLERIGLTSIYSSAVPEVFCCIFHGLLGCVACFLSKAGAAESGGVMWSESILAFLGFLDLYQSGIGAQLSMQRAVADAIVGPRDVLMMLMWQVLMHTQNKAQQAIRLELWLLVIYLVVYIRFKKVTLAIGLLPIALFQKIGTVVAIRDTTQFEPRRSDELEDESL</sequence>
<accession>A0ABR1BNX5</accession>
<evidence type="ECO:0000313" key="2">
    <source>
        <dbReference type="Proteomes" id="UP001303046"/>
    </source>
</evidence>
<gene>
    <name evidence="1" type="primary">Necator_chrI.g1166</name>
    <name evidence="1" type="ORF">RB195_005040</name>
</gene>
<dbReference type="Proteomes" id="UP001303046">
    <property type="component" value="Unassembled WGS sequence"/>
</dbReference>
<protein>
    <recommendedName>
        <fullName evidence="3">TRC8-like N-terminal domain-containing protein</fullName>
    </recommendedName>
</protein>
<dbReference type="EMBL" id="JAVFWL010000001">
    <property type="protein sequence ID" value="KAK6727100.1"/>
    <property type="molecule type" value="Genomic_DNA"/>
</dbReference>
<name>A0ABR1BNX5_NECAM</name>
<evidence type="ECO:0008006" key="3">
    <source>
        <dbReference type="Google" id="ProtNLM"/>
    </source>
</evidence>
<keyword evidence="2" id="KW-1185">Reference proteome</keyword>
<organism evidence="1 2">
    <name type="scientific">Necator americanus</name>
    <name type="common">Human hookworm</name>
    <dbReference type="NCBI Taxonomy" id="51031"/>
    <lineage>
        <taxon>Eukaryota</taxon>
        <taxon>Metazoa</taxon>
        <taxon>Ecdysozoa</taxon>
        <taxon>Nematoda</taxon>
        <taxon>Chromadorea</taxon>
        <taxon>Rhabditida</taxon>
        <taxon>Rhabditina</taxon>
        <taxon>Rhabditomorpha</taxon>
        <taxon>Strongyloidea</taxon>
        <taxon>Ancylostomatidae</taxon>
        <taxon>Bunostominae</taxon>
        <taxon>Necator</taxon>
    </lineage>
</organism>
<reference evidence="1 2" key="1">
    <citation type="submission" date="2023-08" db="EMBL/GenBank/DDBJ databases">
        <title>A Necator americanus chromosomal reference genome.</title>
        <authorList>
            <person name="Ilik V."/>
            <person name="Petrzelkova K.J."/>
            <person name="Pardy F."/>
            <person name="Fuh T."/>
            <person name="Niatou-Singa F.S."/>
            <person name="Gouil Q."/>
            <person name="Baker L."/>
            <person name="Ritchie M.E."/>
            <person name="Jex A.R."/>
            <person name="Gazzola D."/>
            <person name="Li H."/>
            <person name="Toshio Fujiwara R."/>
            <person name="Zhan B."/>
            <person name="Aroian R.V."/>
            <person name="Pafco B."/>
            <person name="Schwarz E.M."/>
        </authorList>
    </citation>
    <scope>NUCLEOTIDE SEQUENCE [LARGE SCALE GENOMIC DNA]</scope>
    <source>
        <strain evidence="1 2">Aroian</strain>
        <tissue evidence="1">Whole animal</tissue>
    </source>
</reference>
<comment type="caution">
    <text evidence="1">The sequence shown here is derived from an EMBL/GenBank/DDBJ whole genome shotgun (WGS) entry which is preliminary data.</text>
</comment>
<evidence type="ECO:0000313" key="1">
    <source>
        <dbReference type="EMBL" id="KAK6727100.1"/>
    </source>
</evidence>